<dbReference type="GO" id="GO:0046872">
    <property type="term" value="F:metal ion binding"/>
    <property type="evidence" value="ECO:0007669"/>
    <property type="project" value="UniProtKB-KW"/>
</dbReference>
<keyword evidence="10 12" id="KW-0326">Glycosidase</keyword>
<evidence type="ECO:0000256" key="4">
    <source>
        <dbReference type="ARBA" id="ARBA00012595"/>
    </source>
</evidence>
<dbReference type="Pfam" id="PF00128">
    <property type="entry name" value="Alpha-amylase"/>
    <property type="match status" value="1"/>
</dbReference>
<dbReference type="SUPFAM" id="SSF51011">
    <property type="entry name" value="Glycosyl hydrolase domain"/>
    <property type="match status" value="1"/>
</dbReference>
<dbReference type="InterPro" id="IPR031319">
    <property type="entry name" value="A-amylase_C"/>
</dbReference>
<keyword evidence="13" id="KW-0732">Signal</keyword>
<dbReference type="CDD" id="cd11317">
    <property type="entry name" value="AmyAc_bac_euk_AmyA"/>
    <property type="match status" value="1"/>
</dbReference>
<dbReference type="RefSeq" id="WP_073605475.1">
    <property type="nucleotide sequence ID" value="NZ_FQXZ01000044.1"/>
</dbReference>
<dbReference type="Gene3D" id="2.60.40.1180">
    <property type="entry name" value="Golgi alpha-mannosidase II"/>
    <property type="match status" value="1"/>
</dbReference>
<protein>
    <recommendedName>
        <fullName evidence="5 12">Alpha-amylase</fullName>
        <ecNumber evidence="4 12">3.2.1.1</ecNumber>
    </recommendedName>
</protein>
<evidence type="ECO:0000256" key="1">
    <source>
        <dbReference type="ARBA" id="ARBA00000548"/>
    </source>
</evidence>
<evidence type="ECO:0000256" key="8">
    <source>
        <dbReference type="ARBA" id="ARBA00022837"/>
    </source>
</evidence>
<feature type="chain" id="PRO_5009916181" description="Alpha-amylase" evidence="13">
    <location>
        <begin position="28"/>
        <end position="688"/>
    </location>
</feature>
<comment type="similarity">
    <text evidence="3 11">Belongs to the glycosyl hydrolase 13 family.</text>
</comment>
<dbReference type="PANTHER" id="PTHR43447">
    <property type="entry name" value="ALPHA-AMYLASE"/>
    <property type="match status" value="1"/>
</dbReference>
<reference evidence="16 17" key="1">
    <citation type="submission" date="2016-11" db="EMBL/GenBank/DDBJ databases">
        <authorList>
            <person name="Jaros S."/>
            <person name="Januszkiewicz K."/>
            <person name="Wedrychowicz H."/>
        </authorList>
    </citation>
    <scope>NUCLEOTIDE SEQUENCE [LARGE SCALE GENOMIC DNA]</scope>
    <source>
        <strain evidence="16 17">CECT 7868</strain>
    </source>
</reference>
<feature type="domain" description="Glycosyl hydrolase family 13 catalytic" evidence="15">
    <location>
        <begin position="34"/>
        <end position="371"/>
    </location>
</feature>
<dbReference type="GO" id="GO:0004556">
    <property type="term" value="F:alpha-amylase activity"/>
    <property type="evidence" value="ECO:0007669"/>
    <property type="project" value="UniProtKB-UniRule"/>
</dbReference>
<dbReference type="EMBL" id="FQXZ01000044">
    <property type="protein sequence ID" value="SHI52142.1"/>
    <property type="molecule type" value="Genomic_DNA"/>
</dbReference>
<proteinExistence type="inferred from homology"/>
<dbReference type="AlphaFoldDB" id="A0A1M6BTM9"/>
<dbReference type="SUPFAM" id="SSF51445">
    <property type="entry name" value="(Trans)glycosidases"/>
    <property type="match status" value="1"/>
</dbReference>
<dbReference type="Gene3D" id="3.20.20.80">
    <property type="entry name" value="Glycosidases"/>
    <property type="match status" value="1"/>
</dbReference>
<accession>A0A1M6BTM9</accession>
<dbReference type="InterPro" id="IPR013780">
    <property type="entry name" value="Glyco_hydro_b"/>
</dbReference>
<evidence type="ECO:0000256" key="2">
    <source>
        <dbReference type="ARBA" id="ARBA00001913"/>
    </source>
</evidence>
<dbReference type="InterPro" id="IPR031965">
    <property type="entry name" value="CBM26"/>
</dbReference>
<dbReference type="EC" id="3.2.1.1" evidence="4 12"/>
<dbReference type="InterPro" id="IPR006046">
    <property type="entry name" value="Alpha_amylase"/>
</dbReference>
<evidence type="ECO:0000256" key="11">
    <source>
        <dbReference type="RuleBase" id="RU003615"/>
    </source>
</evidence>
<comment type="cofactor">
    <cofactor evidence="2">
        <name>Ca(2+)</name>
        <dbReference type="ChEBI" id="CHEBI:29108"/>
    </cofactor>
</comment>
<comment type="catalytic activity">
    <reaction evidence="1 12">
        <text>Endohydrolysis of (1-&gt;4)-alpha-D-glucosidic linkages in polysaccharides containing three or more (1-&gt;4)-alpha-linked D-glucose units.</text>
        <dbReference type="EC" id="3.2.1.1"/>
    </reaction>
</comment>
<dbReference type="InterPro" id="IPR017853">
    <property type="entry name" value="GH"/>
</dbReference>
<sequence length="688" mass="75024">MKITHKLSAGFIFCAGLWAYSAAVVQAAAEVPKTAFVHLFEWHWSDIATECEDFLGPKGFAAVQISPPQKSIDNAAWWSRYQPVSYQFDSRSGNREQFKDMVQRCNAAGVSIYLDAVINHMAAWNRSFPDVPYSTEDFHNCRDNIDYSNRWQVQNCDLVGLNDLKTESEYVRQKIADYMNDAISMGVAGFRIDAAKHIPATDIAAIKSKLHTLADGNPPYIFQEVIGASGEPVQPSEYTDNGGVTEFNFARTIGSAFKNGKINTLKSLNQWSGWLPSDKAVVFVTNHDDERGNAGNELTYKDQGNLYMLGHVFMLAYPYGYPKIMSGYKFNSSDDAPPSAGVHSGNACDFNGGDWVCTHEWRGVGNMVAFRNYTAAQWKVTNWWDNGSNQIAFGRGGLGFVVINRADSGTLTHTFSTGMPEGDYCNIIDGDFDSTAKTCSGETIHVDGQGNAQFSVGYQGAAAIHVGASLGGIVIPPVTGPEPEKAVRSTAMCYYDQSAGFTTPYLYYWKPVPASAMSSVAWPGVAMEKNGDFYCYDPAAEVTSVNVIFSDQGASQTEDLSASSGSCYLNGAWKSLSDCGFSLTDEPDDPQASENTRVCYDNAQNFSSPYLYFWNVAAASAVNTVAWPGVAMSADGNSYCYDFGTELSSLNVIFSDNGSGQTADLSAFSPDLCYLNGSWQDLSLCINQ</sequence>
<evidence type="ECO:0000256" key="9">
    <source>
        <dbReference type="ARBA" id="ARBA00023277"/>
    </source>
</evidence>
<dbReference type="InterPro" id="IPR013783">
    <property type="entry name" value="Ig-like_fold"/>
</dbReference>
<dbReference type="SMART" id="SM00632">
    <property type="entry name" value="Aamy_C"/>
    <property type="match status" value="1"/>
</dbReference>
<evidence type="ECO:0000313" key="17">
    <source>
        <dbReference type="Proteomes" id="UP000184608"/>
    </source>
</evidence>
<keyword evidence="8" id="KW-0106">Calcium</keyword>
<evidence type="ECO:0000256" key="12">
    <source>
        <dbReference type="RuleBase" id="RU361134"/>
    </source>
</evidence>
<feature type="signal peptide" evidence="13">
    <location>
        <begin position="1"/>
        <end position="27"/>
    </location>
</feature>
<evidence type="ECO:0000256" key="5">
    <source>
        <dbReference type="ARBA" id="ARBA00017303"/>
    </source>
</evidence>
<dbReference type="Pfam" id="PF02806">
    <property type="entry name" value="Alpha-amylase_C"/>
    <property type="match status" value="1"/>
</dbReference>
<evidence type="ECO:0000256" key="10">
    <source>
        <dbReference type="ARBA" id="ARBA00023295"/>
    </source>
</evidence>
<dbReference type="Proteomes" id="UP000184608">
    <property type="component" value="Unassembled WGS sequence"/>
</dbReference>
<dbReference type="GO" id="GO:0005975">
    <property type="term" value="P:carbohydrate metabolic process"/>
    <property type="evidence" value="ECO:0007669"/>
    <property type="project" value="InterPro"/>
</dbReference>
<dbReference type="Pfam" id="PF16738">
    <property type="entry name" value="CBM26"/>
    <property type="match status" value="2"/>
</dbReference>
<feature type="domain" description="Alpha-amylase C-terminal" evidence="14">
    <location>
        <begin position="381"/>
        <end position="469"/>
    </location>
</feature>
<organism evidence="16 17">
    <name type="scientific">Vibrio aerogenes CECT 7868</name>
    <dbReference type="NCBI Taxonomy" id="1216006"/>
    <lineage>
        <taxon>Bacteria</taxon>
        <taxon>Pseudomonadati</taxon>
        <taxon>Pseudomonadota</taxon>
        <taxon>Gammaproteobacteria</taxon>
        <taxon>Vibrionales</taxon>
        <taxon>Vibrionaceae</taxon>
        <taxon>Vibrio</taxon>
    </lineage>
</organism>
<evidence type="ECO:0000313" key="16">
    <source>
        <dbReference type="EMBL" id="SHI52142.1"/>
    </source>
</evidence>
<evidence type="ECO:0000256" key="13">
    <source>
        <dbReference type="SAM" id="SignalP"/>
    </source>
</evidence>
<evidence type="ECO:0000256" key="6">
    <source>
        <dbReference type="ARBA" id="ARBA00022723"/>
    </source>
</evidence>
<dbReference type="STRING" id="1216006.VA7868_03866"/>
<dbReference type="Gene3D" id="2.60.40.10">
    <property type="entry name" value="Immunoglobulins"/>
    <property type="match status" value="2"/>
</dbReference>
<evidence type="ECO:0000259" key="15">
    <source>
        <dbReference type="SMART" id="SM00642"/>
    </source>
</evidence>
<evidence type="ECO:0000259" key="14">
    <source>
        <dbReference type="SMART" id="SM00632"/>
    </source>
</evidence>
<name>A0A1M6BTM9_9VIBR</name>
<dbReference type="OrthoDB" id="9805159at2"/>
<dbReference type="SMART" id="SM00642">
    <property type="entry name" value="Aamy"/>
    <property type="match status" value="1"/>
</dbReference>
<keyword evidence="6" id="KW-0479">Metal-binding</keyword>
<evidence type="ECO:0000256" key="3">
    <source>
        <dbReference type="ARBA" id="ARBA00008061"/>
    </source>
</evidence>
<dbReference type="InterPro" id="IPR006048">
    <property type="entry name" value="A-amylase/branching_C"/>
</dbReference>
<keyword evidence="17" id="KW-1185">Reference proteome</keyword>
<keyword evidence="9 12" id="KW-0119">Carbohydrate metabolism</keyword>
<dbReference type="InterPro" id="IPR006047">
    <property type="entry name" value="GH13_cat_dom"/>
</dbReference>
<evidence type="ECO:0000256" key="7">
    <source>
        <dbReference type="ARBA" id="ARBA00022801"/>
    </source>
</evidence>
<gene>
    <name evidence="16" type="primary">amy_2</name>
    <name evidence="16" type="ORF">VA7868_03866</name>
</gene>
<keyword evidence="7 12" id="KW-0378">Hydrolase</keyword>
<dbReference type="PRINTS" id="PR00110">
    <property type="entry name" value="ALPHAAMYLASE"/>
</dbReference>